<reference evidence="3" key="1">
    <citation type="submission" date="2018-06" db="EMBL/GenBank/DDBJ databases">
        <title>Aestuariibacter litoralis strain KCTC 52945T.</title>
        <authorList>
            <person name="Li X."/>
            <person name="Salam N."/>
            <person name="Li J.-L."/>
            <person name="Chen Y.-M."/>
            <person name="Yang Z.-W."/>
            <person name="Zhang L.-Y."/>
            <person name="Han M.-X."/>
            <person name="Xiao M."/>
            <person name="Li W.-J."/>
        </authorList>
    </citation>
    <scope>NUCLEOTIDE SEQUENCE [LARGE SCALE GENOMIC DNA]</scope>
    <source>
        <strain evidence="3">KCTC 52945</strain>
    </source>
</reference>
<feature type="chain" id="PRO_5016073450" evidence="1">
    <location>
        <begin position="27"/>
        <end position="189"/>
    </location>
</feature>
<keyword evidence="3" id="KW-1185">Reference proteome</keyword>
<comment type="caution">
    <text evidence="2">The sequence shown here is derived from an EMBL/GenBank/DDBJ whole genome shotgun (WGS) entry which is preliminary data.</text>
</comment>
<gene>
    <name evidence="2" type="ORF">DK847_00705</name>
</gene>
<sequence length="189" mass="19474">MGLLRDRLAVVLCLSALAAAAPAALAGPGAELAIGKFDAPVAVRDTATGATYNLFIEAREKDPGGGGDLTLLISDSPANLCSVHGPTPESLAGSAFAYGSGNEDYAFECGTAYGQTVSINGCKATVQAHGFVHQDRPLTNFLGMTTIDVALSKANGVYKVNIRYWTPGGVRKIAGSLPPGAYRQWASCP</sequence>
<proteinExistence type="predicted"/>
<dbReference type="RefSeq" id="WP_111195703.1">
    <property type="nucleotide sequence ID" value="NZ_QKVK01000001.1"/>
</dbReference>
<evidence type="ECO:0000313" key="3">
    <source>
        <dbReference type="Proteomes" id="UP000248795"/>
    </source>
</evidence>
<dbReference type="EMBL" id="QKVK01000001">
    <property type="protein sequence ID" value="PZF78376.1"/>
    <property type="molecule type" value="Genomic_DNA"/>
</dbReference>
<name>A0A2W2BY45_9HYPH</name>
<protein>
    <submittedName>
        <fullName evidence="2">Uncharacterized protein</fullName>
    </submittedName>
</protein>
<accession>A0A2W2BY45</accession>
<keyword evidence="1" id="KW-0732">Signal</keyword>
<feature type="signal peptide" evidence="1">
    <location>
        <begin position="1"/>
        <end position="26"/>
    </location>
</feature>
<evidence type="ECO:0000313" key="2">
    <source>
        <dbReference type="EMBL" id="PZF78376.1"/>
    </source>
</evidence>
<dbReference type="Proteomes" id="UP000248795">
    <property type="component" value="Unassembled WGS sequence"/>
</dbReference>
<organism evidence="2 3">
    <name type="scientific">Aestuariivirga litoralis</name>
    <dbReference type="NCBI Taxonomy" id="2650924"/>
    <lineage>
        <taxon>Bacteria</taxon>
        <taxon>Pseudomonadati</taxon>
        <taxon>Pseudomonadota</taxon>
        <taxon>Alphaproteobacteria</taxon>
        <taxon>Hyphomicrobiales</taxon>
        <taxon>Aestuariivirgaceae</taxon>
        <taxon>Aestuariivirga</taxon>
    </lineage>
</organism>
<evidence type="ECO:0000256" key="1">
    <source>
        <dbReference type="SAM" id="SignalP"/>
    </source>
</evidence>
<dbReference type="AlphaFoldDB" id="A0A2W2BY45"/>